<feature type="transmembrane region" description="Helical" evidence="1">
    <location>
        <begin position="237"/>
        <end position="255"/>
    </location>
</feature>
<dbReference type="EMBL" id="BAAAUV010000001">
    <property type="protein sequence ID" value="GAA3194932.1"/>
    <property type="molecule type" value="Genomic_DNA"/>
</dbReference>
<comment type="caution">
    <text evidence="2">The sequence shown here is derived from an EMBL/GenBank/DDBJ whole genome shotgun (WGS) entry which is preliminary data.</text>
</comment>
<dbReference type="InterPro" id="IPR046492">
    <property type="entry name" value="DUF6585"/>
</dbReference>
<proteinExistence type="predicted"/>
<keyword evidence="1" id="KW-1133">Transmembrane helix</keyword>
<accession>A0ABP6PY58</accession>
<evidence type="ECO:0000313" key="2">
    <source>
        <dbReference type="EMBL" id="GAA3194932.1"/>
    </source>
</evidence>
<organism evidence="2 3">
    <name type="scientific">Actinocorallia longicatena</name>
    <dbReference type="NCBI Taxonomy" id="111803"/>
    <lineage>
        <taxon>Bacteria</taxon>
        <taxon>Bacillati</taxon>
        <taxon>Actinomycetota</taxon>
        <taxon>Actinomycetes</taxon>
        <taxon>Streptosporangiales</taxon>
        <taxon>Thermomonosporaceae</taxon>
        <taxon>Actinocorallia</taxon>
    </lineage>
</organism>
<protein>
    <submittedName>
        <fullName evidence="2">Uncharacterized protein</fullName>
    </submittedName>
</protein>
<evidence type="ECO:0000256" key="1">
    <source>
        <dbReference type="SAM" id="Phobius"/>
    </source>
</evidence>
<keyword evidence="1" id="KW-0472">Membrane</keyword>
<dbReference type="RefSeq" id="WP_344821574.1">
    <property type="nucleotide sequence ID" value="NZ_BAAAUV010000001.1"/>
</dbReference>
<dbReference type="Proteomes" id="UP001501237">
    <property type="component" value="Unassembled WGS sequence"/>
</dbReference>
<gene>
    <name evidence="2" type="ORF">GCM10010468_04900</name>
</gene>
<keyword evidence="3" id="KW-1185">Reference proteome</keyword>
<evidence type="ECO:0000313" key="3">
    <source>
        <dbReference type="Proteomes" id="UP001501237"/>
    </source>
</evidence>
<name>A0ABP6PY58_9ACTN</name>
<keyword evidence="1" id="KW-0812">Transmembrane</keyword>
<dbReference type="Pfam" id="PF20226">
    <property type="entry name" value="DUF6585"/>
    <property type="match status" value="1"/>
</dbReference>
<reference evidence="3" key="1">
    <citation type="journal article" date="2019" name="Int. J. Syst. Evol. Microbiol.">
        <title>The Global Catalogue of Microorganisms (GCM) 10K type strain sequencing project: providing services to taxonomists for standard genome sequencing and annotation.</title>
        <authorList>
            <consortium name="The Broad Institute Genomics Platform"/>
            <consortium name="The Broad Institute Genome Sequencing Center for Infectious Disease"/>
            <person name="Wu L."/>
            <person name="Ma J."/>
        </authorList>
    </citation>
    <scope>NUCLEOTIDE SEQUENCE [LARGE SCALE GENOMIC DNA]</scope>
    <source>
        <strain evidence="3">JCM 9377</strain>
    </source>
</reference>
<sequence length="263" mass="28300">MTGRVGDELVNQMDAAAERAGLGARHRMYEGAQPENGSPRSSLVAALVCALVAVVLFAAGSAFGLFFVLIAVIAVCLWAAELSTAAKNTHIRLHLHADGLVAVAKNRVHAVRYDSTGILQSSLRHTGAGGYTDHTYKLTDVDGAQVMLQGREGEAATGRLAGHQEWGRAIQENVTRAQLPKAVASLNSGGRVDFGKLWVTREEVGSARSTAQWNEIEELRVVQGFLKLKVAGKWRSVVHVAVAGIPNFFVFLTLADQLRRPVR</sequence>
<feature type="transmembrane region" description="Helical" evidence="1">
    <location>
        <begin position="44"/>
        <end position="77"/>
    </location>
</feature>